<comment type="caution">
    <text evidence="1">The sequence shown here is derived from an EMBL/GenBank/DDBJ whole genome shotgun (WGS) entry which is preliminary data.</text>
</comment>
<evidence type="ECO:0000313" key="1">
    <source>
        <dbReference type="EMBL" id="MPM49287.1"/>
    </source>
</evidence>
<organism evidence="1">
    <name type="scientific">bioreactor metagenome</name>
    <dbReference type="NCBI Taxonomy" id="1076179"/>
    <lineage>
        <taxon>unclassified sequences</taxon>
        <taxon>metagenomes</taxon>
        <taxon>ecological metagenomes</taxon>
    </lineage>
</organism>
<name>A0A645A886_9ZZZZ</name>
<sequence>MVGNAQRAIGHAAADDDDFDIGMVIADVVANLFQAAQCRKIRNRIGDRDVARHRHAAGDTGHVLFGDAAVDETVGKLRGERLDFAISDIRQNHVNAAVAPRCGQQLFVECLPHRCASTSRNARSKSSSVNGP</sequence>
<accession>A0A645A886</accession>
<reference evidence="1" key="1">
    <citation type="submission" date="2019-08" db="EMBL/GenBank/DDBJ databases">
        <authorList>
            <person name="Kucharzyk K."/>
            <person name="Murdoch R.W."/>
            <person name="Higgins S."/>
            <person name="Loffler F."/>
        </authorList>
    </citation>
    <scope>NUCLEOTIDE SEQUENCE</scope>
</reference>
<proteinExistence type="predicted"/>
<gene>
    <name evidence="1" type="ORF">SDC9_96016</name>
</gene>
<dbReference type="EMBL" id="VSSQ01012462">
    <property type="protein sequence ID" value="MPM49287.1"/>
    <property type="molecule type" value="Genomic_DNA"/>
</dbReference>
<dbReference type="AlphaFoldDB" id="A0A645A886"/>
<protein>
    <submittedName>
        <fullName evidence="1">Uncharacterized protein</fullName>
    </submittedName>
</protein>